<evidence type="ECO:0000313" key="1">
    <source>
        <dbReference type="EMBL" id="GCD08441.1"/>
    </source>
</evidence>
<keyword evidence="2" id="KW-1185">Reference proteome</keyword>
<dbReference type="RefSeq" id="WP_124996917.1">
    <property type="nucleotide sequence ID" value="NZ_BHYK01000001.1"/>
</dbReference>
<comment type="caution">
    <text evidence="1">The sequence shown here is derived from an EMBL/GenBank/DDBJ whole genome shotgun (WGS) entry which is preliminary data.</text>
</comment>
<evidence type="ECO:0000313" key="2">
    <source>
        <dbReference type="Proteomes" id="UP000287872"/>
    </source>
</evidence>
<dbReference type="AlphaFoldDB" id="A0A401UFV8"/>
<accession>A0A401UFV8</accession>
<organism evidence="1 2">
    <name type="scientific">Clostridium tagluense</name>
    <dbReference type="NCBI Taxonomy" id="360422"/>
    <lineage>
        <taxon>Bacteria</taxon>
        <taxon>Bacillati</taxon>
        <taxon>Bacillota</taxon>
        <taxon>Clostridia</taxon>
        <taxon>Eubacteriales</taxon>
        <taxon>Clostridiaceae</taxon>
        <taxon>Clostridium</taxon>
    </lineage>
</organism>
<dbReference type="EMBL" id="BHYK01000001">
    <property type="protein sequence ID" value="GCD08441.1"/>
    <property type="molecule type" value="Genomic_DNA"/>
</dbReference>
<proteinExistence type="predicted"/>
<sequence length="60" mass="6878">MSPKDTPYPFDGMPDENYFGEFRELVSSTGAYVAEDNSHHDKDNNDPDDTFNEFSIFPKV</sequence>
<dbReference type="Proteomes" id="UP000287872">
    <property type="component" value="Unassembled WGS sequence"/>
</dbReference>
<name>A0A401UFV8_9CLOT</name>
<gene>
    <name evidence="1" type="ORF">Ctaglu_00640</name>
</gene>
<reference evidence="1 2" key="1">
    <citation type="submission" date="2018-11" db="EMBL/GenBank/DDBJ databases">
        <title>Genome sequencing and assembly of Clostridium tagluense strain A121.</title>
        <authorList>
            <person name="Murakami T."/>
            <person name="Segawa T."/>
            <person name="Shcherbakova V.A."/>
            <person name="Mori H."/>
            <person name="Yoshimura Y."/>
        </authorList>
    </citation>
    <scope>NUCLEOTIDE SEQUENCE [LARGE SCALE GENOMIC DNA]</scope>
    <source>
        <strain evidence="1 2">A121</strain>
    </source>
</reference>
<protein>
    <submittedName>
        <fullName evidence="1">Uncharacterized protein</fullName>
    </submittedName>
</protein>